<evidence type="ECO:0000313" key="3">
    <source>
        <dbReference type="Proteomes" id="UP000070444"/>
    </source>
</evidence>
<accession>A0A137PHV1</accession>
<dbReference type="EMBL" id="KQ964422">
    <property type="protein sequence ID" value="KXN74535.1"/>
    <property type="molecule type" value="Genomic_DNA"/>
</dbReference>
<dbReference type="InterPro" id="IPR032675">
    <property type="entry name" value="LRR_dom_sf"/>
</dbReference>
<organism evidence="2 3">
    <name type="scientific">Conidiobolus coronatus (strain ATCC 28846 / CBS 209.66 / NRRL 28638)</name>
    <name type="common">Delacroixia coronata</name>
    <dbReference type="NCBI Taxonomy" id="796925"/>
    <lineage>
        <taxon>Eukaryota</taxon>
        <taxon>Fungi</taxon>
        <taxon>Fungi incertae sedis</taxon>
        <taxon>Zoopagomycota</taxon>
        <taxon>Entomophthoromycotina</taxon>
        <taxon>Entomophthoromycetes</taxon>
        <taxon>Entomophthorales</taxon>
        <taxon>Ancylistaceae</taxon>
        <taxon>Conidiobolus</taxon>
    </lineage>
</organism>
<dbReference type="InterPro" id="IPR036047">
    <property type="entry name" value="F-box-like_dom_sf"/>
</dbReference>
<dbReference type="SUPFAM" id="SSF52058">
    <property type="entry name" value="L domain-like"/>
    <property type="match status" value="1"/>
</dbReference>
<dbReference type="PROSITE" id="PS50181">
    <property type="entry name" value="FBOX"/>
    <property type="match status" value="1"/>
</dbReference>
<gene>
    <name evidence="2" type="ORF">CONCODRAFT_82844</name>
</gene>
<proteinExistence type="predicted"/>
<name>A0A137PHV1_CONC2</name>
<dbReference type="AlphaFoldDB" id="A0A137PHV1"/>
<dbReference type="Proteomes" id="UP000070444">
    <property type="component" value="Unassembled WGS sequence"/>
</dbReference>
<evidence type="ECO:0000259" key="1">
    <source>
        <dbReference type="PROSITE" id="PS50181"/>
    </source>
</evidence>
<reference evidence="2 3" key="1">
    <citation type="journal article" date="2015" name="Genome Biol. Evol.">
        <title>Phylogenomic analyses indicate that early fungi evolved digesting cell walls of algal ancestors of land plants.</title>
        <authorList>
            <person name="Chang Y."/>
            <person name="Wang S."/>
            <person name="Sekimoto S."/>
            <person name="Aerts A.L."/>
            <person name="Choi C."/>
            <person name="Clum A."/>
            <person name="LaButti K.M."/>
            <person name="Lindquist E.A."/>
            <person name="Yee Ngan C."/>
            <person name="Ohm R.A."/>
            <person name="Salamov A.A."/>
            <person name="Grigoriev I.V."/>
            <person name="Spatafora J.W."/>
            <person name="Berbee M.L."/>
        </authorList>
    </citation>
    <scope>NUCLEOTIDE SEQUENCE [LARGE SCALE GENOMIC DNA]</scope>
    <source>
        <strain evidence="2 3">NRRL 28638</strain>
    </source>
</reference>
<evidence type="ECO:0000313" key="2">
    <source>
        <dbReference type="EMBL" id="KXN74535.1"/>
    </source>
</evidence>
<dbReference type="Gene3D" id="3.80.10.10">
    <property type="entry name" value="Ribonuclease Inhibitor"/>
    <property type="match status" value="1"/>
</dbReference>
<feature type="domain" description="F-box" evidence="1">
    <location>
        <begin position="14"/>
        <end position="59"/>
    </location>
</feature>
<dbReference type="SUPFAM" id="SSF81383">
    <property type="entry name" value="F-box domain"/>
    <property type="match status" value="1"/>
</dbReference>
<protein>
    <recommendedName>
        <fullName evidence="1">F-box domain-containing protein</fullName>
    </recommendedName>
</protein>
<dbReference type="InterPro" id="IPR001810">
    <property type="entry name" value="F-box_dom"/>
</dbReference>
<sequence length="426" mass="49842">MNTNNNINVNENKIIEFLDLPKEEIQRILTYLTPNELSAVSKTNKLLHKYSLPILWRQFKQYTIVNASEFEQILQKYGKYIKLITPNSLPGGLHKFNIQNFYNCCPNIEEFHLNLFDFEYFENYSVILNNWKNVKALTIIKDFEFELIAIDPSKLEKLNTLKLVNFYTKSNWIDGLQIKDNILNLTYEFTNYNFNNTLDFQFNQFSNLQHLILNLNFFSILKFELIDELLTNIQYLKNLRKLEIYSKSYFETMLNGSQFEPFVNITRGFAGLREVILDLYGVLGPDDNEEDGVEEEDFNAGDGDNITLKPFQLSKFFSNLCPNLTLIYISFMDDTIFQSILTNCPNLKKLGTHSTIPLLYDLSIYTLVKLSDLTITDTCRSAFHNQTNYRAVFPNLTTLYITGNQLPERYKNHLSCLHKIPMIFPS</sequence>
<keyword evidence="3" id="KW-1185">Reference proteome</keyword>